<proteinExistence type="predicted"/>
<dbReference type="RefSeq" id="WP_106054699.1">
    <property type="nucleotide sequence ID" value="NZ_VUNS01000017.1"/>
</dbReference>
<reference evidence="2 3" key="1">
    <citation type="submission" date="2019-08" db="EMBL/GenBank/DDBJ databases">
        <title>In-depth cultivation of the pig gut microbiome towards novel bacterial diversity and tailored functional studies.</title>
        <authorList>
            <person name="Wylensek D."/>
            <person name="Hitch T.C.A."/>
            <person name="Clavel T."/>
        </authorList>
    </citation>
    <scope>NUCLEOTIDE SEQUENCE [LARGE SCALE GENOMIC DNA]</scope>
    <source>
        <strain evidence="2 3">BBE-744-WT-12</strain>
    </source>
</reference>
<keyword evidence="3" id="KW-1185">Reference proteome</keyword>
<keyword evidence="1" id="KW-0732">Signal</keyword>
<dbReference type="EMBL" id="VUNS01000017">
    <property type="protein sequence ID" value="MST98307.1"/>
    <property type="molecule type" value="Genomic_DNA"/>
</dbReference>
<feature type="signal peptide" evidence="1">
    <location>
        <begin position="1"/>
        <end position="21"/>
    </location>
</feature>
<evidence type="ECO:0000313" key="3">
    <source>
        <dbReference type="Proteomes" id="UP000435649"/>
    </source>
</evidence>
<evidence type="ECO:0000256" key="1">
    <source>
        <dbReference type="SAM" id="SignalP"/>
    </source>
</evidence>
<protein>
    <submittedName>
        <fullName evidence="2">Uncharacterized protein</fullName>
    </submittedName>
</protein>
<dbReference type="Proteomes" id="UP000435649">
    <property type="component" value="Unassembled WGS sequence"/>
</dbReference>
<evidence type="ECO:0000313" key="2">
    <source>
        <dbReference type="EMBL" id="MST98307.1"/>
    </source>
</evidence>
<gene>
    <name evidence="2" type="ORF">FYJ85_14790</name>
</gene>
<dbReference type="AlphaFoldDB" id="A0A844G3L8"/>
<name>A0A844G3L8_9BACT</name>
<feature type="chain" id="PRO_5032448009" evidence="1">
    <location>
        <begin position="22"/>
        <end position="313"/>
    </location>
</feature>
<sequence length="313" mass="33605">MNYHRLKIVVFALLFGGTVFAASAENLLLAHTLPNGLPDGRRAPEGATVAVSDGKLNVDFTKPGSLQYSVYITPDHRRLLLSGELAGENLVPGQEGWQNGRIAMRFLDSAGKQAGAWPAVFAVSGNGTQKCSRVYNVPAGAVLLLVEPAHFGVSGKAVFRNLMLEEAPRNLLLSPNPNGIPGEGFDKGAVRATVQDGELCITINGTGNCRLSIPVAPEWKSLKFTMQWKLTDVKPGDADWKNARVAMRFYGPKGGVGDWPAIFAGTGTTGWIECSRVYEIPEGATSLAFEPANFGSSGKVEFKKLTLELDEMK</sequence>
<organism evidence="2 3">
    <name type="scientific">Victivallis lenta</name>
    <dbReference type="NCBI Taxonomy" id="2606640"/>
    <lineage>
        <taxon>Bacteria</taxon>
        <taxon>Pseudomonadati</taxon>
        <taxon>Lentisphaerota</taxon>
        <taxon>Lentisphaeria</taxon>
        <taxon>Victivallales</taxon>
        <taxon>Victivallaceae</taxon>
        <taxon>Victivallis</taxon>
    </lineage>
</organism>
<dbReference type="Gene3D" id="2.60.120.260">
    <property type="entry name" value="Galactose-binding domain-like"/>
    <property type="match status" value="1"/>
</dbReference>
<comment type="caution">
    <text evidence="2">The sequence shown here is derived from an EMBL/GenBank/DDBJ whole genome shotgun (WGS) entry which is preliminary data.</text>
</comment>
<accession>A0A844G3L8</accession>